<organism evidence="2 3">
    <name type="scientific">Kineosporia babensis</name>
    <dbReference type="NCBI Taxonomy" id="499548"/>
    <lineage>
        <taxon>Bacteria</taxon>
        <taxon>Bacillati</taxon>
        <taxon>Actinomycetota</taxon>
        <taxon>Actinomycetes</taxon>
        <taxon>Kineosporiales</taxon>
        <taxon>Kineosporiaceae</taxon>
        <taxon>Kineosporia</taxon>
    </lineage>
</organism>
<reference evidence="2" key="1">
    <citation type="submission" date="2021-11" db="EMBL/GenBank/DDBJ databases">
        <title>Streptomyces corallinus and Kineosporia corallina sp. nov., two new coral-derived marine actinobacteria.</title>
        <authorList>
            <person name="Buangrab K."/>
            <person name="Sutthacheep M."/>
            <person name="Yeemin T."/>
            <person name="Harunari E."/>
            <person name="Igarashi Y."/>
            <person name="Sripreechasak P."/>
            <person name="Kanchanasin P."/>
            <person name="Tanasupawat S."/>
            <person name="Phongsopitanun W."/>
        </authorList>
    </citation>
    <scope>NUCLEOTIDE SEQUENCE</scope>
    <source>
        <strain evidence="2">JCM 31032</strain>
    </source>
</reference>
<dbReference type="InterPro" id="IPR027417">
    <property type="entry name" value="P-loop_NTPase"/>
</dbReference>
<gene>
    <name evidence="2" type="ORF">LR394_06480</name>
</gene>
<dbReference type="RefSeq" id="WP_231439507.1">
    <property type="nucleotide sequence ID" value="NZ_JAJOMB010000003.1"/>
</dbReference>
<sequence>MIGRTAELAALTRLVERAAAGASGLLVVTGPRGSGKTTLLDAAVRAARAQGVPVAHRTAESLGTRLIVIDENRVPEPAELERLLASGASVLVTAGEDSQADLRLRALSEAELNRLLPGRQSDVVHAIWLASGGMPGTALDLAALIGSADDPVAVLALSAPSRTQFLVPDVALLRLLEWAATRPLTSEVRAKVLIRWARELLGDTSSLDRRRELADEAVQLAEGCGDPGVLANVLDGRLHALWDPAAAPERRDVSSLIVGKAREAGDGQAELNGLFWRFVALVELGDLDAAEAALVSYARTGELLGDSEAGVIALSRQAVLAIARGRLTLAEQLTEQVAKAGQATGLKDTARLTASLAGQLALLRGEAAGQVDPLQEMALRLPGHFYEATAARVMAEAGRDQEAGLELTRLLPSVLAGSGPRWLGAVADLAFVAAREGSVEDARKLYDALQPFTGRLVVWGGANTVTGPVDDLLGRLANRLGEQALALKHFDDAVAQEERLGAATWLSGTLAVRGRPGDAQRSGELTERIGIVRARPDEWRLVREDDAWLLEAGAETVRVRHVRGFQYLKTLVSAPGQEIAALDLVADGPAGLERPWSEELLDASARRSFNERLSSLEKLLDVADQAGDAGRGQSLSAEREALLAELRRATGLGGRPRQSSPEAERARVNATRALGTALSRLETKAPIATAHLRASLRTGSYFRYQPTAGGPQRWRLS</sequence>
<dbReference type="Proteomes" id="UP001138997">
    <property type="component" value="Unassembled WGS sequence"/>
</dbReference>
<dbReference type="AlphaFoldDB" id="A0A9X1NAI2"/>
<dbReference type="GO" id="GO:0005524">
    <property type="term" value="F:ATP binding"/>
    <property type="evidence" value="ECO:0007669"/>
    <property type="project" value="UniProtKB-KW"/>
</dbReference>
<evidence type="ECO:0000259" key="1">
    <source>
        <dbReference type="Pfam" id="PF13191"/>
    </source>
</evidence>
<keyword evidence="2" id="KW-0547">Nucleotide-binding</keyword>
<proteinExistence type="predicted"/>
<name>A0A9X1NAI2_9ACTN</name>
<dbReference type="InterPro" id="IPR041664">
    <property type="entry name" value="AAA_16"/>
</dbReference>
<protein>
    <submittedName>
        <fullName evidence="2">ATP-binding protein</fullName>
    </submittedName>
</protein>
<accession>A0A9X1NAI2</accession>
<evidence type="ECO:0000313" key="3">
    <source>
        <dbReference type="Proteomes" id="UP001138997"/>
    </source>
</evidence>
<feature type="domain" description="Orc1-like AAA ATPase" evidence="1">
    <location>
        <begin position="2"/>
        <end position="84"/>
    </location>
</feature>
<evidence type="ECO:0000313" key="2">
    <source>
        <dbReference type="EMBL" id="MCD5310535.1"/>
    </source>
</evidence>
<keyword evidence="3" id="KW-1185">Reference proteome</keyword>
<comment type="caution">
    <text evidence="2">The sequence shown here is derived from an EMBL/GenBank/DDBJ whole genome shotgun (WGS) entry which is preliminary data.</text>
</comment>
<dbReference type="Gene3D" id="3.40.50.300">
    <property type="entry name" value="P-loop containing nucleotide triphosphate hydrolases"/>
    <property type="match status" value="1"/>
</dbReference>
<dbReference type="Pfam" id="PF13191">
    <property type="entry name" value="AAA_16"/>
    <property type="match status" value="1"/>
</dbReference>
<dbReference type="SUPFAM" id="SSF52540">
    <property type="entry name" value="P-loop containing nucleoside triphosphate hydrolases"/>
    <property type="match status" value="1"/>
</dbReference>
<dbReference type="EMBL" id="JAJOMB010000003">
    <property type="protein sequence ID" value="MCD5310535.1"/>
    <property type="molecule type" value="Genomic_DNA"/>
</dbReference>
<keyword evidence="2" id="KW-0067">ATP-binding</keyword>